<organism evidence="9 10">
    <name type="scientific">Heterodermia speciosa</name>
    <dbReference type="NCBI Taxonomy" id="116794"/>
    <lineage>
        <taxon>Eukaryota</taxon>
        <taxon>Fungi</taxon>
        <taxon>Dikarya</taxon>
        <taxon>Ascomycota</taxon>
        <taxon>Pezizomycotina</taxon>
        <taxon>Lecanoromycetes</taxon>
        <taxon>OSLEUM clade</taxon>
        <taxon>Lecanoromycetidae</taxon>
        <taxon>Caliciales</taxon>
        <taxon>Physciaceae</taxon>
        <taxon>Heterodermia</taxon>
    </lineage>
</organism>
<dbReference type="InterPro" id="IPR009056">
    <property type="entry name" value="Cyt_c-like_dom"/>
</dbReference>
<keyword evidence="10" id="KW-1185">Reference proteome</keyword>
<dbReference type="PANTHER" id="PTHR19336">
    <property type="entry name" value="UNCHARACTERIZED DUF1167"/>
    <property type="match status" value="1"/>
</dbReference>
<evidence type="ECO:0000313" key="9">
    <source>
        <dbReference type="EMBL" id="CAF9906292.1"/>
    </source>
</evidence>
<feature type="region of interest" description="Disordered" evidence="7">
    <location>
        <begin position="254"/>
        <end position="305"/>
    </location>
</feature>
<feature type="compositionally biased region" description="Basic and acidic residues" evidence="7">
    <location>
        <begin position="743"/>
        <end position="754"/>
    </location>
</feature>
<keyword evidence="4 6" id="KW-0408">Iron</keyword>
<feature type="region of interest" description="Disordered" evidence="7">
    <location>
        <begin position="725"/>
        <end position="806"/>
    </location>
</feature>
<dbReference type="InterPro" id="IPR025925">
    <property type="entry name" value="PPC89_CLD"/>
</dbReference>
<evidence type="ECO:0000313" key="10">
    <source>
        <dbReference type="Proteomes" id="UP000664521"/>
    </source>
</evidence>
<evidence type="ECO:0000256" key="5">
    <source>
        <dbReference type="ARBA" id="ARBA00023212"/>
    </source>
</evidence>
<evidence type="ECO:0000256" key="1">
    <source>
        <dbReference type="ARBA" id="ARBA00004267"/>
    </source>
</evidence>
<evidence type="ECO:0000259" key="8">
    <source>
        <dbReference type="PROSITE" id="PS51007"/>
    </source>
</evidence>
<feature type="compositionally biased region" description="Basic and acidic residues" evidence="7">
    <location>
        <begin position="85"/>
        <end position="95"/>
    </location>
</feature>
<accession>A0A8H3HXB5</accession>
<dbReference type="GO" id="GO:0005815">
    <property type="term" value="C:microtubule organizing center"/>
    <property type="evidence" value="ECO:0007669"/>
    <property type="project" value="UniProtKB-SubCell"/>
</dbReference>
<dbReference type="GO" id="GO:0020037">
    <property type="term" value="F:heme binding"/>
    <property type="evidence" value="ECO:0007669"/>
    <property type="project" value="InterPro"/>
</dbReference>
<dbReference type="EMBL" id="CAJPDS010000004">
    <property type="protein sequence ID" value="CAF9906292.1"/>
    <property type="molecule type" value="Genomic_DNA"/>
</dbReference>
<feature type="region of interest" description="Disordered" evidence="7">
    <location>
        <begin position="1"/>
        <end position="96"/>
    </location>
</feature>
<feature type="compositionally biased region" description="Basic and acidic residues" evidence="7">
    <location>
        <begin position="602"/>
        <end position="660"/>
    </location>
</feature>
<sequence>MARSSGTSPEQRAQLLRELSQDLNRTRNSSASTRFSQDTASPDITTSSFDPENEALVSTRQFDPPDQVLPQLRASAEKYSAFRGPESRSEPRSELDYAIDTSAIRQAFPDFTQGATSSEDGSISIEIGRGLKKSSSNTIGKLGKSNRSQASPASNRDDSFDFSAPMIGNHYVTSTPPVNNPKTRINNGAVQGNQSADMHARQPSGLRNEVRDTTPPVIKTKDYVSGSSRQGSENRQTLAAMHARVRDENDVTYISEGRPPTIDLATRSSRFTTAKHESRDQRKGLPARFNSKQKFAPPASSHDADITATQRPLSKGAPTSNPTTQSVVLPQMPNVSELLSGVFEDGTPVFTLNNKPRSSRFASGHRAQQRQISGVDDIDVPQEEQDIYVSLQIAEDKVADLERIRGDAEYAIGELQERNRILEAEKAGRRRRQRSDSAIGLTDGGSDAGDEMSGGQRKLLIEKNRLESSVRLLSSQVEASGRKATVSDITLKNVTKERDSAISQLGVAYVTIEQLRSENLKLAQENQELKIRLGPEIIEQKDEVSHRTHKDNQRPVLDRPQASGIRNESETHANRAERSAKALTATKKRHSKLPTGSKSSKLRFEERLAAHGNEKAQSRTETDGASKSLTHDDKSRLSGRGEKCLTDLFPPKEHTQRSVDFEENEESGGSEVDQIGESAIHEYAQKAHSLPGGQPQKKSRDITYMSFMEDDELVKLRRRLEYERLERRQQQASHGPSSNSRDNVARTELPEQSKQHNLPRKSSLKTSTRRFTDPVDTTDHSFAVSEALPIPEFPGKHGRRHSEPSMDARLQQSEQAKDNMTSAFILPDITIREPAAELSPAGEKVLEDLKNHTGQNCTICHQGIKPDSSHHQAGAVKQTITIPKPIPVSDRMPEPSEHNDDPTIRPSQPPALALASVLKGLEDEIAHQKIQLLHYQDLYNGHDPALSKRQRKSVCAKIKALLKAIDMKADQIYSLYDVLEGQKQDGHEITEKEVEVTLQSIGVDVADLGLRGGDINDPLEYEPANRHPWDLESNDGSGDELPWEGIDSTAGTTKSGHGLERRRRSSAA</sequence>
<feature type="domain" description="Cytochrome c" evidence="8">
    <location>
        <begin position="837"/>
        <end position="966"/>
    </location>
</feature>
<dbReference type="GO" id="GO:0009055">
    <property type="term" value="F:electron transfer activity"/>
    <property type="evidence" value="ECO:0007669"/>
    <property type="project" value="InterPro"/>
</dbReference>
<feature type="compositionally biased region" description="Polar residues" evidence="7">
    <location>
        <begin position="21"/>
        <end position="61"/>
    </location>
</feature>
<feature type="compositionally biased region" description="Polar residues" evidence="7">
    <location>
        <begin position="225"/>
        <end position="235"/>
    </location>
</feature>
<feature type="region of interest" description="Disordered" evidence="7">
    <location>
        <begin position="885"/>
        <end position="908"/>
    </location>
</feature>
<dbReference type="OrthoDB" id="76453at2759"/>
<feature type="region of interest" description="Disordered" evidence="7">
    <location>
        <begin position="1021"/>
        <end position="1068"/>
    </location>
</feature>
<dbReference type="PANTHER" id="PTHR19336:SF9">
    <property type="entry name" value="SPINDLE POLE BODY PROTEIN PPC89"/>
    <property type="match status" value="1"/>
</dbReference>
<feature type="compositionally biased region" description="Basic and acidic residues" evidence="7">
    <location>
        <begin position="891"/>
        <end position="903"/>
    </location>
</feature>
<feature type="region of interest" description="Disordered" evidence="7">
    <location>
        <begin position="109"/>
        <end position="235"/>
    </location>
</feature>
<keyword evidence="3 6" id="KW-0479">Metal-binding</keyword>
<dbReference type="GO" id="GO:0008017">
    <property type="term" value="F:microtubule binding"/>
    <property type="evidence" value="ECO:0007669"/>
    <property type="project" value="InterPro"/>
</dbReference>
<dbReference type="PROSITE" id="PS51007">
    <property type="entry name" value="CYTC"/>
    <property type="match status" value="1"/>
</dbReference>
<evidence type="ECO:0000256" key="6">
    <source>
        <dbReference type="PROSITE-ProRule" id="PRU00433"/>
    </source>
</evidence>
<proteinExistence type="predicted"/>
<feature type="compositionally biased region" description="Polar residues" evidence="7">
    <location>
        <begin position="732"/>
        <end position="742"/>
    </location>
</feature>
<comment type="subcellular location">
    <subcellularLocation>
        <location evidence="1">Cytoplasm</location>
        <location evidence="1">Cytoskeleton</location>
        <location evidence="1">Microtubule organizing center</location>
    </subcellularLocation>
</comment>
<keyword evidence="2" id="KW-0963">Cytoplasm</keyword>
<dbReference type="AlphaFoldDB" id="A0A8H3HXB5"/>
<dbReference type="InterPro" id="IPR051756">
    <property type="entry name" value="Centrosomal_MT-associated"/>
</dbReference>
<feature type="compositionally biased region" description="Basic and acidic residues" evidence="7">
    <location>
        <begin position="567"/>
        <end position="580"/>
    </location>
</feature>
<evidence type="ECO:0000256" key="7">
    <source>
        <dbReference type="SAM" id="MobiDB-lite"/>
    </source>
</evidence>
<dbReference type="Pfam" id="PF06657">
    <property type="entry name" value="Cep57_MT_bd"/>
    <property type="match status" value="1"/>
</dbReference>
<dbReference type="Proteomes" id="UP000664521">
    <property type="component" value="Unassembled WGS sequence"/>
</dbReference>
<reference evidence="9" key="1">
    <citation type="submission" date="2021-03" db="EMBL/GenBank/DDBJ databases">
        <authorList>
            <person name="Tagirdzhanova G."/>
        </authorList>
    </citation>
    <scope>NUCLEOTIDE SEQUENCE</scope>
</reference>
<gene>
    <name evidence="9" type="ORF">HETSPECPRED_006134</name>
</gene>
<feature type="region of interest" description="Disordered" evidence="7">
    <location>
        <begin position="426"/>
        <end position="453"/>
    </location>
</feature>
<dbReference type="Pfam" id="PF14197">
    <property type="entry name" value="Cep57_CLD_2"/>
    <property type="match status" value="1"/>
</dbReference>
<evidence type="ECO:0000256" key="3">
    <source>
        <dbReference type="ARBA" id="ARBA00022723"/>
    </source>
</evidence>
<name>A0A8H3HXB5_9LECA</name>
<dbReference type="InterPro" id="IPR024957">
    <property type="entry name" value="Cep57_MT-bd_dom"/>
</dbReference>
<feature type="region of interest" description="Disordered" evidence="7">
    <location>
        <begin position="542"/>
        <end position="671"/>
    </location>
</feature>
<keyword evidence="5" id="KW-0206">Cytoskeleton</keyword>
<feature type="compositionally biased region" description="Polar residues" evidence="7">
    <location>
        <begin position="133"/>
        <end position="154"/>
    </location>
</feature>
<feature type="compositionally biased region" description="Polar residues" evidence="7">
    <location>
        <begin position="1"/>
        <end position="11"/>
    </location>
</feature>
<keyword evidence="6" id="KW-0349">Heme</keyword>
<protein>
    <recommendedName>
        <fullName evidence="8">Cytochrome c domain-containing protein</fullName>
    </recommendedName>
</protein>
<feature type="compositionally biased region" description="Basic and acidic residues" evidence="7">
    <location>
        <begin position="274"/>
        <end position="283"/>
    </location>
</feature>
<evidence type="ECO:0000256" key="2">
    <source>
        <dbReference type="ARBA" id="ARBA00022490"/>
    </source>
</evidence>
<comment type="caution">
    <text evidence="9">The sequence shown here is derived from an EMBL/GenBank/DDBJ whole genome shotgun (WGS) entry which is preliminary data.</text>
</comment>
<feature type="compositionally biased region" description="Basic and acidic residues" evidence="7">
    <location>
        <begin position="770"/>
        <end position="779"/>
    </location>
</feature>
<feature type="compositionally biased region" description="Basic and acidic residues" evidence="7">
    <location>
        <begin position="542"/>
        <end position="557"/>
    </location>
</feature>
<evidence type="ECO:0000256" key="4">
    <source>
        <dbReference type="ARBA" id="ARBA00023004"/>
    </source>
</evidence>
<feature type="compositionally biased region" description="Polar residues" evidence="7">
    <location>
        <begin position="171"/>
        <end position="196"/>
    </location>
</feature>
<feature type="compositionally biased region" description="Low complexity" evidence="7">
    <location>
        <begin position="117"/>
        <end position="128"/>
    </location>
</feature>
<dbReference type="GO" id="GO:0046872">
    <property type="term" value="F:metal ion binding"/>
    <property type="evidence" value="ECO:0007669"/>
    <property type="project" value="UniProtKB-KW"/>
</dbReference>